<gene>
    <name evidence="3" type="ORF">SHALO_2658</name>
</gene>
<dbReference type="STRING" id="1193502.SHALO_2658"/>
<dbReference type="PATRIC" id="fig|1193502.14.peg.2691"/>
<evidence type="ECO:0000313" key="4">
    <source>
        <dbReference type="Proteomes" id="UP000094609"/>
    </source>
</evidence>
<dbReference type="PROSITE" id="PS51318">
    <property type="entry name" value="TAT"/>
    <property type="match status" value="1"/>
</dbReference>
<feature type="signal peptide" evidence="2">
    <location>
        <begin position="1"/>
        <end position="28"/>
    </location>
</feature>
<dbReference type="AlphaFoldDB" id="A0A1D7TN40"/>
<dbReference type="NCBIfam" id="TIGR01409">
    <property type="entry name" value="TAT_signal_seq"/>
    <property type="match status" value="1"/>
</dbReference>
<dbReference type="KEGG" id="shal:SHALO_2658"/>
<dbReference type="EMBL" id="CP017111">
    <property type="protein sequence ID" value="AOO66416.1"/>
    <property type="molecule type" value="Genomic_DNA"/>
</dbReference>
<reference evidence="4" key="1">
    <citation type="submission" date="2016-08" db="EMBL/GenBank/DDBJ databases">
        <title>Complete genome sequence of the organohalide-respiring Epsilonproteobacterium Sulfurospirillum halorespirans.</title>
        <authorList>
            <person name="Goris T."/>
            <person name="Zimmermann J."/>
            <person name="Schenz B."/>
            <person name="Lemos M."/>
            <person name="Hackermueller J."/>
            <person name="Diekert G."/>
        </authorList>
    </citation>
    <scope>NUCLEOTIDE SEQUENCE [LARGE SCALE GENOMIC DNA]</scope>
    <source>
        <strain>DSM 13726</strain>
        <strain evidence="4">PCE-M2</strain>
    </source>
</reference>
<organism evidence="3 4">
    <name type="scientific">Sulfurospirillum halorespirans DSM 13726</name>
    <dbReference type="NCBI Taxonomy" id="1193502"/>
    <lineage>
        <taxon>Bacteria</taxon>
        <taxon>Pseudomonadati</taxon>
        <taxon>Campylobacterota</taxon>
        <taxon>Epsilonproteobacteria</taxon>
        <taxon>Campylobacterales</taxon>
        <taxon>Sulfurospirillaceae</taxon>
        <taxon>Sulfurospirillum</taxon>
    </lineage>
</organism>
<proteinExistence type="predicted"/>
<sequence length="65" mass="6723">MNESRRGFVAKAALVGAVAAVGVVGAQASSSGTKGSNGVVVGKSNKKEITYKKTQAWEDYYKSAL</sequence>
<evidence type="ECO:0000313" key="3">
    <source>
        <dbReference type="EMBL" id="AOO66416.1"/>
    </source>
</evidence>
<accession>A0A1D7TN40</accession>
<feature type="chain" id="PRO_5009099573" evidence="2">
    <location>
        <begin position="29"/>
        <end position="65"/>
    </location>
</feature>
<name>A0A1D7TN40_9BACT</name>
<dbReference type="InterPro" id="IPR006311">
    <property type="entry name" value="TAT_signal"/>
</dbReference>
<dbReference type="Proteomes" id="UP000094609">
    <property type="component" value="Chromosome"/>
</dbReference>
<evidence type="ECO:0000256" key="2">
    <source>
        <dbReference type="SAM" id="SignalP"/>
    </source>
</evidence>
<protein>
    <submittedName>
        <fullName evidence="3">Formate dehydrogenase accessory protein FdhE</fullName>
    </submittedName>
</protein>
<dbReference type="RefSeq" id="WP_025345941.1">
    <property type="nucleotide sequence ID" value="NZ_CP017111.1"/>
</dbReference>
<keyword evidence="4" id="KW-1185">Reference proteome</keyword>
<evidence type="ECO:0000256" key="1">
    <source>
        <dbReference type="ARBA" id="ARBA00022505"/>
    </source>
</evidence>
<keyword evidence="2" id="KW-0732">Signal</keyword>
<dbReference type="InterPro" id="IPR019546">
    <property type="entry name" value="TAT_signal_bac_arc"/>
</dbReference>
<keyword evidence="1" id="KW-0500">Molybdenum</keyword>